<dbReference type="SMR" id="A0A482WGU9"/>
<dbReference type="GO" id="GO:0005549">
    <property type="term" value="F:odorant binding"/>
    <property type="evidence" value="ECO:0007669"/>
    <property type="project" value="InterPro"/>
</dbReference>
<protein>
    <recommendedName>
        <fullName evidence="12">Odorant receptor</fullName>
    </recommendedName>
</protein>
<dbReference type="GO" id="GO:0007165">
    <property type="term" value="P:signal transduction"/>
    <property type="evidence" value="ECO:0007669"/>
    <property type="project" value="UniProtKB-KW"/>
</dbReference>
<feature type="transmembrane region" description="Helical" evidence="9">
    <location>
        <begin position="182"/>
        <end position="206"/>
    </location>
</feature>
<dbReference type="GO" id="GO:0004984">
    <property type="term" value="F:olfactory receptor activity"/>
    <property type="evidence" value="ECO:0007669"/>
    <property type="project" value="InterPro"/>
</dbReference>
<evidence type="ECO:0008006" key="12">
    <source>
        <dbReference type="Google" id="ProtNLM"/>
    </source>
</evidence>
<feature type="transmembrane region" description="Helical" evidence="9">
    <location>
        <begin position="286"/>
        <end position="306"/>
    </location>
</feature>
<accession>A0A482WGU9</accession>
<dbReference type="Pfam" id="PF02949">
    <property type="entry name" value="7tm_6"/>
    <property type="match status" value="1"/>
</dbReference>
<gene>
    <name evidence="10" type="ORF">LSTR_LSTR004106</name>
</gene>
<evidence type="ECO:0000256" key="9">
    <source>
        <dbReference type="SAM" id="Phobius"/>
    </source>
</evidence>
<evidence type="ECO:0000313" key="11">
    <source>
        <dbReference type="Proteomes" id="UP000291343"/>
    </source>
</evidence>
<evidence type="ECO:0000256" key="8">
    <source>
        <dbReference type="ARBA" id="ARBA00023224"/>
    </source>
</evidence>
<evidence type="ECO:0000256" key="3">
    <source>
        <dbReference type="ARBA" id="ARBA00022692"/>
    </source>
</evidence>
<name>A0A482WGU9_LAOST</name>
<comment type="caution">
    <text evidence="10">The sequence shown here is derived from an EMBL/GenBank/DDBJ whole genome shotgun (WGS) entry which is preliminary data.</text>
</comment>
<dbReference type="EMBL" id="QKKF02036132">
    <property type="protein sequence ID" value="RZF32678.1"/>
    <property type="molecule type" value="Genomic_DNA"/>
</dbReference>
<keyword evidence="4" id="KW-0552">Olfaction</keyword>
<evidence type="ECO:0000256" key="2">
    <source>
        <dbReference type="ARBA" id="ARBA00022606"/>
    </source>
</evidence>
<dbReference type="AlphaFoldDB" id="A0A482WGU9"/>
<keyword evidence="3 9" id="KW-0812">Transmembrane</keyword>
<evidence type="ECO:0000256" key="1">
    <source>
        <dbReference type="ARBA" id="ARBA00004141"/>
    </source>
</evidence>
<dbReference type="FunCoup" id="A0A482WGU9">
    <property type="interactions" value="85"/>
</dbReference>
<reference evidence="10 11" key="1">
    <citation type="journal article" date="2017" name="Gigascience">
        <title>Genome sequence of the small brown planthopper, Laodelphax striatellus.</title>
        <authorList>
            <person name="Zhu J."/>
            <person name="Jiang F."/>
            <person name="Wang X."/>
            <person name="Yang P."/>
            <person name="Bao Y."/>
            <person name="Zhao W."/>
            <person name="Wang W."/>
            <person name="Lu H."/>
            <person name="Wang Q."/>
            <person name="Cui N."/>
            <person name="Li J."/>
            <person name="Chen X."/>
            <person name="Luo L."/>
            <person name="Yu J."/>
            <person name="Kang L."/>
            <person name="Cui F."/>
        </authorList>
    </citation>
    <scope>NUCLEOTIDE SEQUENCE [LARGE SCALE GENOMIC DNA]</scope>
    <source>
        <strain evidence="10">Lst14</strain>
    </source>
</reference>
<dbReference type="InParanoid" id="A0A482WGU9"/>
<evidence type="ECO:0000256" key="5">
    <source>
        <dbReference type="ARBA" id="ARBA00022989"/>
    </source>
</evidence>
<evidence type="ECO:0000256" key="6">
    <source>
        <dbReference type="ARBA" id="ARBA00023136"/>
    </source>
</evidence>
<dbReference type="GO" id="GO:0016020">
    <property type="term" value="C:membrane"/>
    <property type="evidence" value="ECO:0007669"/>
    <property type="project" value="UniProtKB-SubCell"/>
</dbReference>
<proteinExistence type="predicted"/>
<evidence type="ECO:0000256" key="4">
    <source>
        <dbReference type="ARBA" id="ARBA00022725"/>
    </source>
</evidence>
<evidence type="ECO:0000313" key="10">
    <source>
        <dbReference type="EMBL" id="RZF32678.1"/>
    </source>
</evidence>
<feature type="transmembrane region" description="Helical" evidence="9">
    <location>
        <begin position="318"/>
        <end position="335"/>
    </location>
</feature>
<dbReference type="OrthoDB" id="6597368at2759"/>
<feature type="transmembrane region" description="Helical" evidence="9">
    <location>
        <begin position="123"/>
        <end position="148"/>
    </location>
</feature>
<dbReference type="Proteomes" id="UP000291343">
    <property type="component" value="Unassembled WGS sequence"/>
</dbReference>
<evidence type="ECO:0000256" key="7">
    <source>
        <dbReference type="ARBA" id="ARBA00023170"/>
    </source>
</evidence>
<keyword evidence="11" id="KW-1185">Reference proteome</keyword>
<keyword evidence="2" id="KW-0716">Sensory transduction</keyword>
<keyword evidence="7" id="KW-0675">Receptor</keyword>
<feature type="transmembrane region" description="Helical" evidence="9">
    <location>
        <begin position="38"/>
        <end position="61"/>
    </location>
</feature>
<keyword evidence="5 9" id="KW-1133">Transmembrane helix</keyword>
<dbReference type="InterPro" id="IPR004117">
    <property type="entry name" value="7tm6_olfct_rcpt"/>
</dbReference>
<sequence length="361" mass="41616">MLPRLIGLKGIMVETEKVSTEETLLAAFGDKRVTGKMAALFFALTWALQINLIFCLTYEWPDFLNRILAMKEILMSCFATSGYFIQNDMIILENKLIKSYIQNVKHHNTSIERDRLITDTNKFIKWFSVVSIGAFKILFIFGGCLPMMQVSIVLARAYFTGGKLENVPFVVYVYVPQRFRTISGYLTAQLLCLTWYGFVLYIWGLIYKTMYLISAKCVETEMDLLCQSMNEIGAMSASGQESILVYKSDTKNVQGNDDDKLRQFFSSVIRHHQHILRSMALLSKHLKLVIVTFINIYGLLSCLYMIFVMKMKETGIRIKYAIIYMEIMVILYSCTKIGQVIKNKILKATYTYFNVANEFLK</sequence>
<keyword evidence="8" id="KW-0807">Transducer</keyword>
<keyword evidence="6 9" id="KW-0472">Membrane</keyword>
<organism evidence="10 11">
    <name type="scientific">Laodelphax striatellus</name>
    <name type="common">Small brown planthopper</name>
    <name type="synonym">Delphax striatella</name>
    <dbReference type="NCBI Taxonomy" id="195883"/>
    <lineage>
        <taxon>Eukaryota</taxon>
        <taxon>Metazoa</taxon>
        <taxon>Ecdysozoa</taxon>
        <taxon>Arthropoda</taxon>
        <taxon>Hexapoda</taxon>
        <taxon>Insecta</taxon>
        <taxon>Pterygota</taxon>
        <taxon>Neoptera</taxon>
        <taxon>Paraneoptera</taxon>
        <taxon>Hemiptera</taxon>
        <taxon>Auchenorrhyncha</taxon>
        <taxon>Fulgoroidea</taxon>
        <taxon>Delphacidae</taxon>
        <taxon>Criomorphinae</taxon>
        <taxon>Laodelphax</taxon>
    </lineage>
</organism>
<comment type="subcellular location">
    <subcellularLocation>
        <location evidence="1">Membrane</location>
        <topology evidence="1">Multi-pass membrane protein</topology>
    </subcellularLocation>
</comment>